<dbReference type="AlphaFoldDB" id="A0A7C4MKZ9"/>
<reference evidence="1" key="1">
    <citation type="journal article" date="2020" name="mSystems">
        <title>Genome- and Community-Level Interaction Insights into Carbon Utilization and Element Cycling Functions of Hydrothermarchaeota in Hydrothermal Sediment.</title>
        <authorList>
            <person name="Zhou Z."/>
            <person name="Liu Y."/>
            <person name="Xu W."/>
            <person name="Pan J."/>
            <person name="Luo Z.H."/>
            <person name="Li M."/>
        </authorList>
    </citation>
    <scope>NUCLEOTIDE SEQUENCE [LARGE SCALE GENOMIC DNA]</scope>
    <source>
        <strain evidence="1">SpSt-477</strain>
    </source>
</reference>
<evidence type="ECO:0000313" key="1">
    <source>
        <dbReference type="EMBL" id="HGU31343.1"/>
    </source>
</evidence>
<organism evidence="1">
    <name type="scientific">Desulfatirhabdium butyrativorans</name>
    <dbReference type="NCBI Taxonomy" id="340467"/>
    <lineage>
        <taxon>Bacteria</taxon>
        <taxon>Pseudomonadati</taxon>
        <taxon>Thermodesulfobacteriota</taxon>
        <taxon>Desulfobacteria</taxon>
        <taxon>Desulfobacterales</taxon>
        <taxon>Desulfatirhabdiaceae</taxon>
        <taxon>Desulfatirhabdium</taxon>
    </lineage>
</organism>
<protein>
    <submittedName>
        <fullName evidence="1">Uncharacterized protein</fullName>
    </submittedName>
</protein>
<sequence length="71" mass="7609">MTQITTKQTCKCEHCGNEAEMSITCTLPETTPESSGSDVSSAPKKPLKLKGTAVCSHCGGEADMWIDYDQP</sequence>
<comment type="caution">
    <text evidence="1">The sequence shown here is derived from an EMBL/GenBank/DDBJ whole genome shotgun (WGS) entry which is preliminary data.</text>
</comment>
<dbReference type="EMBL" id="DSUH01000015">
    <property type="protein sequence ID" value="HGU31343.1"/>
    <property type="molecule type" value="Genomic_DNA"/>
</dbReference>
<proteinExistence type="predicted"/>
<accession>A0A7C4MKZ9</accession>
<name>A0A7C4MKZ9_9BACT</name>
<gene>
    <name evidence="1" type="ORF">ENS29_00635</name>
</gene>